<comment type="caution">
    <text evidence="1">The sequence shown here is derived from an EMBL/GenBank/DDBJ whole genome shotgun (WGS) entry which is preliminary data.</text>
</comment>
<name>A0A841PTW7_9BACI</name>
<protein>
    <recommendedName>
        <fullName evidence="3">WYL domain-containing protein</fullName>
    </recommendedName>
</protein>
<dbReference type="RefSeq" id="WP_174495046.1">
    <property type="nucleotide sequence ID" value="NZ_CADDWK010000002.1"/>
</dbReference>
<dbReference type="EMBL" id="JACHGH010000002">
    <property type="protein sequence ID" value="MBB6452279.1"/>
    <property type="molecule type" value="Genomic_DNA"/>
</dbReference>
<sequence length="67" mass="8133">MTQNKFKAERLVEIIYMSANGKLSQRLVKIQGENKEKYFGYCYLRRSFRSFYKNRILAMEVRKKQAM</sequence>
<gene>
    <name evidence="1" type="ORF">HNQ94_000724</name>
</gene>
<keyword evidence="2" id="KW-1185">Reference proteome</keyword>
<reference evidence="1 2" key="1">
    <citation type="submission" date="2020-08" db="EMBL/GenBank/DDBJ databases">
        <title>Genomic Encyclopedia of Type Strains, Phase IV (KMG-IV): sequencing the most valuable type-strain genomes for metagenomic binning, comparative biology and taxonomic classification.</title>
        <authorList>
            <person name="Goeker M."/>
        </authorList>
    </citation>
    <scope>NUCLEOTIDE SEQUENCE [LARGE SCALE GENOMIC DNA]</scope>
    <source>
        <strain evidence="1 2">DSM 19612</strain>
    </source>
</reference>
<dbReference type="Proteomes" id="UP000581688">
    <property type="component" value="Unassembled WGS sequence"/>
</dbReference>
<accession>A0A841PTW7</accession>
<dbReference type="AlphaFoldDB" id="A0A841PTW7"/>
<evidence type="ECO:0000313" key="2">
    <source>
        <dbReference type="Proteomes" id="UP000581688"/>
    </source>
</evidence>
<evidence type="ECO:0000313" key="1">
    <source>
        <dbReference type="EMBL" id="MBB6452279.1"/>
    </source>
</evidence>
<proteinExistence type="predicted"/>
<organism evidence="1 2">
    <name type="scientific">Salirhabdus euzebyi</name>
    <dbReference type="NCBI Taxonomy" id="394506"/>
    <lineage>
        <taxon>Bacteria</taxon>
        <taxon>Bacillati</taxon>
        <taxon>Bacillota</taxon>
        <taxon>Bacilli</taxon>
        <taxon>Bacillales</taxon>
        <taxon>Bacillaceae</taxon>
        <taxon>Salirhabdus</taxon>
    </lineage>
</organism>
<evidence type="ECO:0008006" key="3">
    <source>
        <dbReference type="Google" id="ProtNLM"/>
    </source>
</evidence>